<keyword evidence="8 12" id="KW-0406">Ion transport</keyword>
<comment type="subcellular location">
    <subcellularLocation>
        <location evidence="1">Membrane</location>
        <topology evidence="1">Multi-pass membrane protein</topology>
    </subcellularLocation>
</comment>
<dbReference type="Pfam" id="PF00858">
    <property type="entry name" value="ASC"/>
    <property type="match status" value="1"/>
</dbReference>
<dbReference type="OrthoDB" id="6436100at2759"/>
<keyword evidence="14" id="KW-1185">Reference proteome</keyword>
<evidence type="ECO:0000256" key="6">
    <source>
        <dbReference type="ARBA" id="ARBA00022989"/>
    </source>
</evidence>
<dbReference type="GO" id="GO:0015280">
    <property type="term" value="F:ligand-gated sodium channel activity"/>
    <property type="evidence" value="ECO:0007669"/>
    <property type="project" value="TreeGrafter"/>
</dbReference>
<organism evidence="13 14">
    <name type="scientific">Asbolus verrucosus</name>
    <name type="common">Desert ironclad beetle</name>
    <dbReference type="NCBI Taxonomy" id="1661398"/>
    <lineage>
        <taxon>Eukaryota</taxon>
        <taxon>Metazoa</taxon>
        <taxon>Ecdysozoa</taxon>
        <taxon>Arthropoda</taxon>
        <taxon>Hexapoda</taxon>
        <taxon>Insecta</taxon>
        <taxon>Pterygota</taxon>
        <taxon>Neoptera</taxon>
        <taxon>Endopterygota</taxon>
        <taxon>Coleoptera</taxon>
        <taxon>Polyphaga</taxon>
        <taxon>Cucujiformia</taxon>
        <taxon>Tenebrionidae</taxon>
        <taxon>Pimeliinae</taxon>
        <taxon>Asbolus</taxon>
    </lineage>
</organism>
<keyword evidence="9" id="KW-0472">Membrane</keyword>
<name>A0A482V8W5_ASBVE</name>
<dbReference type="AlphaFoldDB" id="A0A482V8W5"/>
<keyword evidence="7" id="KW-0915">Sodium</keyword>
<reference evidence="13 14" key="1">
    <citation type="submission" date="2017-03" db="EMBL/GenBank/DDBJ databases">
        <title>Genome of the blue death feigning beetle - Asbolus verrucosus.</title>
        <authorList>
            <person name="Rider S.D."/>
        </authorList>
    </citation>
    <scope>NUCLEOTIDE SEQUENCE [LARGE SCALE GENOMIC DNA]</scope>
    <source>
        <strain evidence="13">Butters</strain>
        <tissue evidence="13">Head and leg muscle</tissue>
    </source>
</reference>
<dbReference type="EMBL" id="QDEB01126111">
    <property type="protein sequence ID" value="RZB39681.1"/>
    <property type="molecule type" value="Genomic_DNA"/>
</dbReference>
<feature type="non-terminal residue" evidence="13">
    <location>
        <position position="291"/>
    </location>
</feature>
<dbReference type="Proteomes" id="UP000292052">
    <property type="component" value="Unassembled WGS sequence"/>
</dbReference>
<evidence type="ECO:0000313" key="14">
    <source>
        <dbReference type="Proteomes" id="UP000292052"/>
    </source>
</evidence>
<keyword evidence="11 12" id="KW-0407">Ion channel</keyword>
<evidence type="ECO:0000256" key="5">
    <source>
        <dbReference type="ARBA" id="ARBA00022692"/>
    </source>
</evidence>
<protein>
    <submittedName>
        <fullName evidence="13">Sodium channel protein Nach-like</fullName>
    </submittedName>
</protein>
<dbReference type="InterPro" id="IPR001873">
    <property type="entry name" value="ENaC"/>
</dbReference>
<evidence type="ECO:0000256" key="9">
    <source>
        <dbReference type="ARBA" id="ARBA00023136"/>
    </source>
</evidence>
<gene>
    <name evidence="13" type="ORF">BDFB_011149</name>
</gene>
<keyword evidence="4 12" id="KW-0894">Sodium channel</keyword>
<evidence type="ECO:0000256" key="10">
    <source>
        <dbReference type="ARBA" id="ARBA00023201"/>
    </source>
</evidence>
<comment type="caution">
    <text evidence="13">The sequence shown here is derived from an EMBL/GenBank/DDBJ whole genome shotgun (WGS) entry which is preliminary data.</text>
</comment>
<proteinExistence type="inferred from homology"/>
<evidence type="ECO:0000256" key="8">
    <source>
        <dbReference type="ARBA" id="ARBA00023065"/>
    </source>
</evidence>
<evidence type="ECO:0000256" key="7">
    <source>
        <dbReference type="ARBA" id="ARBA00023053"/>
    </source>
</evidence>
<sequence length="291" mass="33498">MESIKFLGNLYDSSYDISDRSQIEYFQNILDSLRLNIKSLMKTLTTPCEELLEMCYWKGTKVNCSKIFFLRLTYEGYCCTFNYFKNISDWSMSQDADLTYGESGFQNGLSVIVNHDPDDYYCTVISSMGINVHIFHPNDYPDKSSGGLIEIMNNIGSENFLEIIPTTINAVEDVMNYPVDKRRCLFKSEQQTQFGIYTQSDCFVDCRLNSMMGLCQCIPFTIPWSTKSTVCTLRELPCLNKYKGKWGSLVPDMKDDIVMREQEDALSCHETCYPSCEVTLYEVSTFNVPLF</sequence>
<keyword evidence="10 12" id="KW-0739">Sodium transport</keyword>
<dbReference type="STRING" id="1661398.A0A482V8W5"/>
<keyword evidence="6" id="KW-1133">Transmembrane helix</keyword>
<keyword evidence="5 12" id="KW-0812">Transmembrane</keyword>
<evidence type="ECO:0000256" key="11">
    <source>
        <dbReference type="ARBA" id="ARBA00023303"/>
    </source>
</evidence>
<evidence type="ECO:0000256" key="1">
    <source>
        <dbReference type="ARBA" id="ARBA00004141"/>
    </source>
</evidence>
<accession>A0A482V8W5</accession>
<evidence type="ECO:0000256" key="3">
    <source>
        <dbReference type="ARBA" id="ARBA00022448"/>
    </source>
</evidence>
<evidence type="ECO:0000313" key="13">
    <source>
        <dbReference type="EMBL" id="RZB39681.1"/>
    </source>
</evidence>
<evidence type="ECO:0000256" key="4">
    <source>
        <dbReference type="ARBA" id="ARBA00022461"/>
    </source>
</evidence>
<dbReference type="GO" id="GO:0005886">
    <property type="term" value="C:plasma membrane"/>
    <property type="evidence" value="ECO:0007669"/>
    <property type="project" value="TreeGrafter"/>
</dbReference>
<keyword evidence="3 12" id="KW-0813">Transport</keyword>
<comment type="similarity">
    <text evidence="2 12">Belongs to the amiloride-sensitive sodium channel (TC 1.A.6) family.</text>
</comment>
<dbReference type="PANTHER" id="PTHR11690:SF253">
    <property type="entry name" value="PICKPOCKET 18-RELATED"/>
    <property type="match status" value="1"/>
</dbReference>
<evidence type="ECO:0000256" key="2">
    <source>
        <dbReference type="ARBA" id="ARBA00007193"/>
    </source>
</evidence>
<evidence type="ECO:0000256" key="12">
    <source>
        <dbReference type="RuleBase" id="RU000679"/>
    </source>
</evidence>
<dbReference type="PANTHER" id="PTHR11690">
    <property type="entry name" value="AMILORIDE-SENSITIVE SODIUM CHANNEL-RELATED"/>
    <property type="match status" value="1"/>
</dbReference>
<dbReference type="Gene3D" id="2.60.470.10">
    <property type="entry name" value="Acid-sensing ion channels like domains"/>
    <property type="match status" value="1"/>
</dbReference>